<feature type="domain" description="Bacterial surface antigen (D15)" evidence="4">
    <location>
        <begin position="629"/>
        <end position="821"/>
    </location>
</feature>
<dbReference type="PANTHER" id="PTHR34597:SF3">
    <property type="entry name" value="OUTER MEMBRANE TRANSPORTER CDIB"/>
    <property type="match status" value="1"/>
</dbReference>
<evidence type="ECO:0000313" key="6">
    <source>
        <dbReference type="Proteomes" id="UP000183129"/>
    </source>
</evidence>
<organism evidence="5 6">
    <name type="scientific">Pedobacter antarcticus</name>
    <dbReference type="NCBI Taxonomy" id="34086"/>
    <lineage>
        <taxon>Bacteria</taxon>
        <taxon>Pseudomonadati</taxon>
        <taxon>Bacteroidota</taxon>
        <taxon>Sphingobacteriia</taxon>
        <taxon>Sphingobacteriales</taxon>
        <taxon>Sphingobacteriaceae</taxon>
        <taxon>Pedobacter</taxon>
    </lineage>
</organism>
<dbReference type="EMBL" id="FONS01000011">
    <property type="protein sequence ID" value="SFF36654.1"/>
    <property type="molecule type" value="Genomic_DNA"/>
</dbReference>
<protein>
    <submittedName>
        <fullName evidence="5">Surface antigen</fullName>
    </submittedName>
</protein>
<evidence type="ECO:0000259" key="4">
    <source>
        <dbReference type="Pfam" id="PF01103"/>
    </source>
</evidence>
<reference evidence="5 6" key="1">
    <citation type="submission" date="2016-10" db="EMBL/GenBank/DDBJ databases">
        <authorList>
            <person name="de Groot N.N."/>
        </authorList>
    </citation>
    <scope>NUCLEOTIDE SEQUENCE [LARGE SCALE GENOMIC DNA]</scope>
    <source>
        <strain evidence="5 6">ATCC 51969</strain>
    </source>
</reference>
<evidence type="ECO:0000313" key="5">
    <source>
        <dbReference type="EMBL" id="SFF36654.1"/>
    </source>
</evidence>
<dbReference type="GO" id="GO:0019867">
    <property type="term" value="C:outer membrane"/>
    <property type="evidence" value="ECO:0007669"/>
    <property type="project" value="InterPro"/>
</dbReference>
<accession>A0A1I2I385</accession>
<dbReference type="InterPro" id="IPR051544">
    <property type="entry name" value="TPS_OM_transporter"/>
</dbReference>
<keyword evidence="2" id="KW-0472">Membrane</keyword>
<dbReference type="PANTHER" id="PTHR34597">
    <property type="entry name" value="SLR1661 PROTEIN"/>
    <property type="match status" value="1"/>
</dbReference>
<evidence type="ECO:0000256" key="2">
    <source>
        <dbReference type="ARBA" id="ARBA00023136"/>
    </source>
</evidence>
<dbReference type="Gene3D" id="2.40.160.50">
    <property type="entry name" value="membrane protein fhac: a member of the omp85/tpsb transporter family"/>
    <property type="match status" value="1"/>
</dbReference>
<sequence>MNLGRIIFYFNTSMRTICLFSFFAVLFSLSAVAQEDSITVGIYPKYDEVGKVHRYFFGENYRKEYALQTRVPIIRLSNIHGGLKPLRRGGGFQSHSLRLEDSQGKEWVLRSVEKYPESLLPENLRETFVLDVLKDNMSAQHPFAALVVPELAEAAGVAHAKPKIGWVLADPLLGEFAPVFANTLCLLEEREPDGDSDNTLKMFRKLVEDHDNRPDGIAFLKAKALDVLIGDWDRHADQWRWRPEKENGKTVYKPIPRDRDQVFYLTQGLIPKYAQASYLLPYIQGYERNVQNINWYVWESRGISTRFLSALSEDEWNRVIREFCAAITDELLEKAVSKLPEPGYSLRHSSLIAQLKQRRATLPAMMNDYYHFLNRIVDIQGSDKAELVHLKSNADQSLTLTMQSLSKNGKLKDTLVHKTFDPALTKELRIYLHDGNDSLVLDNQSSEIAVRIIGGHGFKSYHTENAYRKVKLYDKPDSSVFTGIQNRFKLNLSADTANLSYRQTDLYHKSRYLLNAGYNNDDGILLGLSVKYMNPGFRKFPYGNTQSFSFVHSFSTQAFKFHYTGEWTRIIGKADFILQASAYAPNNTRNFFGLGNESIYDRESQAIRYYRTRFSLYQLDPALRWGRGKQIFSVGPSLQYYHFNADSQQDRFIAQTDQLHTADSLTIDKEKLFGGLKFKYTIDSRDNILIPSSGMFLDVGIQGYLGLNNYANNFGQLNASAAFYKKLDKRANFVIADRFGGTLTAGKHTFYQSAFIGGEGTLLGFRQYRFAGDHSFYNNLEMRVKLADFVSYVLPGQLGLVGFHDIGRVWRKNENSDRWHQGVGGGFYFAPASMAMIRVIAAHSKEGWYPYLALNFRY</sequence>
<proteinExistence type="predicted"/>
<comment type="subcellular location">
    <subcellularLocation>
        <location evidence="1">Membrane</location>
    </subcellularLocation>
</comment>
<feature type="chain" id="PRO_5010209524" evidence="3">
    <location>
        <begin position="34"/>
        <end position="858"/>
    </location>
</feature>
<evidence type="ECO:0000256" key="3">
    <source>
        <dbReference type="SAM" id="SignalP"/>
    </source>
</evidence>
<dbReference type="STRING" id="34086.SAMN04488084_11470"/>
<feature type="signal peptide" evidence="3">
    <location>
        <begin position="1"/>
        <end position="33"/>
    </location>
</feature>
<dbReference type="Proteomes" id="UP000183129">
    <property type="component" value="Unassembled WGS sequence"/>
</dbReference>
<evidence type="ECO:0000256" key="1">
    <source>
        <dbReference type="ARBA" id="ARBA00004370"/>
    </source>
</evidence>
<dbReference type="AlphaFoldDB" id="A0A1I2I385"/>
<gene>
    <name evidence="5" type="ORF">SAMN03003324_03500</name>
</gene>
<dbReference type="GO" id="GO:0098046">
    <property type="term" value="C:type V protein secretion system complex"/>
    <property type="evidence" value="ECO:0007669"/>
    <property type="project" value="TreeGrafter"/>
</dbReference>
<dbReference type="InterPro" id="IPR000184">
    <property type="entry name" value="Bac_surfAg_D15"/>
</dbReference>
<name>A0A1I2I385_9SPHI</name>
<keyword evidence="3" id="KW-0732">Signal</keyword>
<dbReference type="Pfam" id="PF01103">
    <property type="entry name" value="Omp85"/>
    <property type="match status" value="1"/>
</dbReference>
<dbReference type="GO" id="GO:0008320">
    <property type="term" value="F:protein transmembrane transporter activity"/>
    <property type="evidence" value="ECO:0007669"/>
    <property type="project" value="TreeGrafter"/>
</dbReference>
<dbReference type="GO" id="GO:0046819">
    <property type="term" value="P:protein secretion by the type V secretion system"/>
    <property type="evidence" value="ECO:0007669"/>
    <property type="project" value="TreeGrafter"/>
</dbReference>